<keyword evidence="1" id="KW-0812">Transmembrane</keyword>
<evidence type="ECO:0000313" key="2">
    <source>
        <dbReference type="EMBL" id="QUL99444.1"/>
    </source>
</evidence>
<keyword evidence="1" id="KW-0472">Membrane</keyword>
<gene>
    <name evidence="2" type="ORF">IMF26_05220</name>
</gene>
<organism evidence="2">
    <name type="scientific">Candidatus Fermentithermobacillus carboniphilus</name>
    <dbReference type="NCBI Taxonomy" id="3085328"/>
    <lineage>
        <taxon>Bacteria</taxon>
        <taxon>Bacillati</taxon>
        <taxon>Bacillota</taxon>
        <taxon>Candidatus Fermentithermobacillia</taxon>
        <taxon>Candidatus Fermentithermobacillales</taxon>
        <taxon>Candidatus Fermentithermobacillaceae</taxon>
        <taxon>Candidatus Fermentithermobacillus</taxon>
    </lineage>
</organism>
<feature type="transmembrane region" description="Helical" evidence="1">
    <location>
        <begin position="14"/>
        <end position="33"/>
    </location>
</feature>
<dbReference type="EMBL" id="CP062796">
    <property type="protein sequence ID" value="QUL99444.1"/>
    <property type="molecule type" value="Genomic_DNA"/>
</dbReference>
<feature type="transmembrane region" description="Helical" evidence="1">
    <location>
        <begin position="252"/>
        <end position="270"/>
    </location>
</feature>
<accession>A0AAT9LEF2</accession>
<name>A0AAT9LEF2_9FIRM</name>
<sequence>MEVLERIKSINPRIIYVLILVVIAIPLIKPFGLPMMVMQPSKDFYDVVESLKPGARVMISWDYGAGSDVELDPIAKSLLIHLVKKGAKIYATSSIPDGPMFAERSLKVLESLNQQYGSDYVNLGFFAGGESGIAAWAENFESVFRTDWRKTPAAQIPMMEGIKSAKDFDLIVTLNTGPGGYGTPDVWVRQIYVAKNVPLAMGVTAIMGPQTMPYLQSHQIAGLLVGLRSAAEYEALLRAPGIATAQMDAQSAAHTVILILIILGNLGHLADKKHRRKTSK</sequence>
<keyword evidence="1" id="KW-1133">Transmembrane helix</keyword>
<dbReference type="AlphaFoldDB" id="A0AAT9LEF2"/>
<reference evidence="2" key="2">
    <citation type="journal article" date="2023" name="Biology">
        <title>Prokaryotic Life Associated with Coal-Fire Gas Vents Revealed by Metagenomics.</title>
        <authorList>
            <person name="Kadnikov V.V."/>
            <person name="Mardanov A.V."/>
            <person name="Beletsky A.V."/>
            <person name="Karnachuk O.V."/>
            <person name="Ravin N.V."/>
        </authorList>
    </citation>
    <scope>NUCLEOTIDE SEQUENCE</scope>
    <source>
        <strain evidence="2">Bu02</strain>
    </source>
</reference>
<dbReference type="KEGG" id="fcz:IMF26_05220"/>
<proteinExistence type="predicted"/>
<evidence type="ECO:0000256" key="1">
    <source>
        <dbReference type="SAM" id="Phobius"/>
    </source>
</evidence>
<protein>
    <submittedName>
        <fullName evidence="2">Uncharacterized protein</fullName>
    </submittedName>
</protein>
<reference evidence="2" key="1">
    <citation type="submission" date="2020-10" db="EMBL/GenBank/DDBJ databases">
        <authorList>
            <person name="Kadnikov V."/>
            <person name="Beletsky A.V."/>
            <person name="Mardanov A.V."/>
            <person name="Karnachuk O.V."/>
            <person name="Ravin N.V."/>
        </authorList>
    </citation>
    <scope>NUCLEOTIDE SEQUENCE</scope>
    <source>
        <strain evidence="2">Bu02</strain>
    </source>
</reference>